<name>A0A7J5B369_9MICO</name>
<sequence length="98" mass="10074">MIDRERVAEVVEGAALAAPGVVELLPIIGIHLGSLHVEVGAADGVVSITVRVRVDSSGPQGRIVEGLATRIKAAALTVLPLGSTVRVRVRVHAIAGRS</sequence>
<organism evidence="1 2">
    <name type="scientific">Pseudoclavibacter terrae</name>
    <dbReference type="NCBI Taxonomy" id="1530195"/>
    <lineage>
        <taxon>Bacteria</taxon>
        <taxon>Bacillati</taxon>
        <taxon>Actinomycetota</taxon>
        <taxon>Actinomycetes</taxon>
        <taxon>Micrococcales</taxon>
        <taxon>Microbacteriaceae</taxon>
        <taxon>Pseudoclavibacter</taxon>
    </lineage>
</organism>
<dbReference type="RefSeq" id="WP_151423140.1">
    <property type="nucleotide sequence ID" value="NZ_WBJX01000002.1"/>
</dbReference>
<gene>
    <name evidence="1" type="ORF">F8O03_06345</name>
</gene>
<evidence type="ECO:0000313" key="2">
    <source>
        <dbReference type="Proteomes" id="UP000490386"/>
    </source>
</evidence>
<dbReference type="EMBL" id="WBJX01000002">
    <property type="protein sequence ID" value="KAB1638035.1"/>
    <property type="molecule type" value="Genomic_DNA"/>
</dbReference>
<evidence type="ECO:0008006" key="3">
    <source>
        <dbReference type="Google" id="ProtNLM"/>
    </source>
</evidence>
<protein>
    <recommendedName>
        <fullName evidence="3">Asp23/Gls24 family envelope stress response protein</fullName>
    </recommendedName>
</protein>
<evidence type="ECO:0000313" key="1">
    <source>
        <dbReference type="EMBL" id="KAB1638035.1"/>
    </source>
</evidence>
<reference evidence="1 2" key="1">
    <citation type="submission" date="2019-09" db="EMBL/GenBank/DDBJ databases">
        <title>Phylogeny of genus Pseudoclavibacter and closely related genus.</title>
        <authorList>
            <person name="Li Y."/>
        </authorList>
    </citation>
    <scope>NUCLEOTIDE SEQUENCE [LARGE SCALE GENOMIC DNA]</scope>
    <source>
        <strain evidence="1 2">THG-MD12</strain>
    </source>
</reference>
<comment type="caution">
    <text evidence="1">The sequence shown here is derived from an EMBL/GenBank/DDBJ whole genome shotgun (WGS) entry which is preliminary data.</text>
</comment>
<accession>A0A7J5B369</accession>
<proteinExistence type="predicted"/>
<dbReference type="Proteomes" id="UP000490386">
    <property type="component" value="Unassembled WGS sequence"/>
</dbReference>
<dbReference type="OrthoDB" id="5123386at2"/>
<keyword evidence="2" id="KW-1185">Reference proteome</keyword>
<dbReference type="AlphaFoldDB" id="A0A7J5B369"/>